<protein>
    <submittedName>
        <fullName evidence="5">Lsr2 family protein</fullName>
    </submittedName>
</protein>
<evidence type="ECO:0000259" key="3">
    <source>
        <dbReference type="Pfam" id="PF11774"/>
    </source>
</evidence>
<feature type="domain" description="Lsr2 dimerization" evidence="3">
    <location>
        <begin position="2"/>
        <end position="60"/>
    </location>
</feature>
<dbReference type="AlphaFoldDB" id="A0A9E8S9I0"/>
<evidence type="ECO:0000313" key="5">
    <source>
        <dbReference type="EMBL" id="WAB82039.1"/>
    </source>
</evidence>
<dbReference type="InterPro" id="IPR024412">
    <property type="entry name" value="Lsr2_dim_dom"/>
</dbReference>
<dbReference type="Pfam" id="PF11774">
    <property type="entry name" value="Lsr2"/>
    <property type="match status" value="1"/>
</dbReference>
<dbReference type="InterPro" id="IPR055370">
    <property type="entry name" value="Lsr2_DNA-bd"/>
</dbReference>
<reference evidence="5" key="1">
    <citation type="submission" date="2022-11" db="EMBL/GenBank/DDBJ databases">
        <title>Description of Microcella daejonensis nov. sp, isolated from riverside soil.</title>
        <authorList>
            <person name="Molina K.M."/>
            <person name="Kim S.B."/>
        </authorList>
    </citation>
    <scope>NUCLEOTIDE SEQUENCE</scope>
    <source>
        <strain evidence="5">MMS21-STM12</strain>
    </source>
</reference>
<evidence type="ECO:0000256" key="1">
    <source>
        <dbReference type="ARBA" id="ARBA00023125"/>
    </source>
</evidence>
<accession>A0A9E8S9I0</accession>
<keyword evidence="6" id="KW-1185">Reference proteome</keyword>
<sequence>MKRITTELVDDLDGTIIGDGQGGTVSFAHEGRQYELDLTAANAEKLREALAPFVAKARSAGSRRAAAAGSTSRKRASSGSGDTQAIREWAQANGHPVGDRGRISTEIREAYAAANA</sequence>
<dbReference type="EMBL" id="CP113089">
    <property type="protein sequence ID" value="WAB82039.1"/>
    <property type="molecule type" value="Genomic_DNA"/>
</dbReference>
<gene>
    <name evidence="5" type="ORF">OVN18_03240</name>
</gene>
<feature type="compositionally biased region" description="Low complexity" evidence="2">
    <location>
        <begin position="56"/>
        <end position="81"/>
    </location>
</feature>
<dbReference type="Gene3D" id="4.10.320.10">
    <property type="entry name" value="E3-binding domain"/>
    <property type="match status" value="1"/>
</dbReference>
<feature type="region of interest" description="Disordered" evidence="2">
    <location>
        <begin position="56"/>
        <end position="103"/>
    </location>
</feature>
<keyword evidence="1" id="KW-0238">DNA-binding</keyword>
<evidence type="ECO:0000259" key="4">
    <source>
        <dbReference type="Pfam" id="PF23359"/>
    </source>
</evidence>
<dbReference type="GO" id="GO:0016746">
    <property type="term" value="F:acyltransferase activity"/>
    <property type="evidence" value="ECO:0007669"/>
    <property type="project" value="InterPro"/>
</dbReference>
<dbReference type="Gene3D" id="3.30.60.230">
    <property type="entry name" value="Lsr2, dimerization domain"/>
    <property type="match status" value="1"/>
</dbReference>
<dbReference type="KEGG" id="mdb:OVN18_03240"/>
<proteinExistence type="predicted"/>
<evidence type="ECO:0000256" key="2">
    <source>
        <dbReference type="SAM" id="MobiDB-lite"/>
    </source>
</evidence>
<evidence type="ECO:0000313" key="6">
    <source>
        <dbReference type="Proteomes" id="UP001164706"/>
    </source>
</evidence>
<dbReference type="GO" id="GO:0003677">
    <property type="term" value="F:DNA binding"/>
    <property type="evidence" value="ECO:0007669"/>
    <property type="project" value="UniProtKB-KW"/>
</dbReference>
<dbReference type="Proteomes" id="UP001164706">
    <property type="component" value="Chromosome"/>
</dbReference>
<organism evidence="5 6">
    <name type="scientific">Microcella daejeonensis</name>
    <dbReference type="NCBI Taxonomy" id="2994971"/>
    <lineage>
        <taxon>Bacteria</taxon>
        <taxon>Bacillati</taxon>
        <taxon>Actinomycetota</taxon>
        <taxon>Actinomycetes</taxon>
        <taxon>Micrococcales</taxon>
        <taxon>Microbacteriaceae</taxon>
        <taxon>Microcella</taxon>
    </lineage>
</organism>
<dbReference type="InterPro" id="IPR042261">
    <property type="entry name" value="Lsr2-like_dimerization"/>
</dbReference>
<feature type="domain" description="Lsr2 DNA-binding" evidence="4">
    <location>
        <begin position="80"/>
        <end position="114"/>
    </location>
</feature>
<dbReference type="Pfam" id="PF23359">
    <property type="entry name" value="Lsr2_DNA-bd"/>
    <property type="match status" value="1"/>
</dbReference>
<dbReference type="RefSeq" id="WP_267781868.1">
    <property type="nucleotide sequence ID" value="NZ_CP113089.1"/>
</dbReference>
<dbReference type="InterPro" id="IPR036625">
    <property type="entry name" value="E3-bd_dom_sf"/>
</dbReference>
<name>A0A9E8S9I0_9MICO</name>